<proteinExistence type="predicted"/>
<dbReference type="AlphaFoldDB" id="A0AAN6WFI1"/>
<comment type="caution">
    <text evidence="2">The sequence shown here is derived from an EMBL/GenBank/DDBJ whole genome shotgun (WGS) entry which is preliminary data.</text>
</comment>
<gene>
    <name evidence="2" type="ORF">QBC36DRAFT_176857</name>
</gene>
<reference evidence="2" key="1">
    <citation type="journal article" date="2023" name="Mol. Phylogenet. Evol.">
        <title>Genome-scale phylogeny and comparative genomics of the fungal order Sordariales.</title>
        <authorList>
            <person name="Hensen N."/>
            <person name="Bonometti L."/>
            <person name="Westerberg I."/>
            <person name="Brannstrom I.O."/>
            <person name="Guillou S."/>
            <person name="Cros-Aarteil S."/>
            <person name="Calhoun S."/>
            <person name="Haridas S."/>
            <person name="Kuo A."/>
            <person name="Mondo S."/>
            <person name="Pangilinan J."/>
            <person name="Riley R."/>
            <person name="LaButti K."/>
            <person name="Andreopoulos B."/>
            <person name="Lipzen A."/>
            <person name="Chen C."/>
            <person name="Yan M."/>
            <person name="Daum C."/>
            <person name="Ng V."/>
            <person name="Clum A."/>
            <person name="Steindorff A."/>
            <person name="Ohm R.A."/>
            <person name="Martin F."/>
            <person name="Silar P."/>
            <person name="Natvig D.O."/>
            <person name="Lalanne C."/>
            <person name="Gautier V."/>
            <person name="Ament-Velasquez S.L."/>
            <person name="Kruys A."/>
            <person name="Hutchinson M.I."/>
            <person name="Powell A.J."/>
            <person name="Barry K."/>
            <person name="Miller A.N."/>
            <person name="Grigoriev I.V."/>
            <person name="Debuchy R."/>
            <person name="Gladieux P."/>
            <person name="Hiltunen Thoren M."/>
            <person name="Johannesson H."/>
        </authorList>
    </citation>
    <scope>NUCLEOTIDE SEQUENCE</scope>
    <source>
        <strain evidence="2">CBS 892.96</strain>
    </source>
</reference>
<evidence type="ECO:0000313" key="3">
    <source>
        <dbReference type="Proteomes" id="UP001302321"/>
    </source>
</evidence>
<name>A0AAN6WFI1_9PEZI</name>
<feature type="region of interest" description="Disordered" evidence="1">
    <location>
        <begin position="161"/>
        <end position="207"/>
    </location>
</feature>
<sequence>MDAHQTSHLPQEECRSKLKTITDKLLGRKPKSFKVIRSRMLKSVKAPLPEIMEDASHDAALPEPSFTTVASSSTTFSAAYNNQGCRNFLCFTNAYRDSRSSTDSSVTERPPAFCATGPSRSCAALEETMVPTSVQPQTFFRRGVPRTIQVARVERPRIMVTAPTPPSITSASSDGVSMGDSSMSSHDDDDVNEAPDNRLTLPSQRRR</sequence>
<protein>
    <submittedName>
        <fullName evidence="2">Uncharacterized protein</fullName>
    </submittedName>
</protein>
<accession>A0AAN6WFI1</accession>
<evidence type="ECO:0000256" key="1">
    <source>
        <dbReference type="SAM" id="MobiDB-lite"/>
    </source>
</evidence>
<feature type="compositionally biased region" description="Low complexity" evidence="1">
    <location>
        <begin position="167"/>
        <end position="184"/>
    </location>
</feature>
<dbReference type="Proteomes" id="UP001302321">
    <property type="component" value="Unassembled WGS sequence"/>
</dbReference>
<reference evidence="2" key="2">
    <citation type="submission" date="2023-05" db="EMBL/GenBank/DDBJ databases">
        <authorList>
            <consortium name="Lawrence Berkeley National Laboratory"/>
            <person name="Steindorff A."/>
            <person name="Hensen N."/>
            <person name="Bonometti L."/>
            <person name="Westerberg I."/>
            <person name="Brannstrom I.O."/>
            <person name="Guillou S."/>
            <person name="Cros-Aarteil S."/>
            <person name="Calhoun S."/>
            <person name="Haridas S."/>
            <person name="Kuo A."/>
            <person name="Mondo S."/>
            <person name="Pangilinan J."/>
            <person name="Riley R."/>
            <person name="Labutti K."/>
            <person name="Andreopoulos B."/>
            <person name="Lipzen A."/>
            <person name="Chen C."/>
            <person name="Yanf M."/>
            <person name="Daum C."/>
            <person name="Ng V."/>
            <person name="Clum A."/>
            <person name="Ohm R."/>
            <person name="Martin F."/>
            <person name="Silar P."/>
            <person name="Natvig D."/>
            <person name="Lalanne C."/>
            <person name="Gautier V."/>
            <person name="Ament-Velasquez S.L."/>
            <person name="Kruys A."/>
            <person name="Hutchinson M.I."/>
            <person name="Powell A.J."/>
            <person name="Barry K."/>
            <person name="Miller A.N."/>
            <person name="Grigoriev I.V."/>
            <person name="Debuchy R."/>
            <person name="Gladieux P."/>
            <person name="Thoren M.H."/>
            <person name="Johannesson H."/>
        </authorList>
    </citation>
    <scope>NUCLEOTIDE SEQUENCE</scope>
    <source>
        <strain evidence="2">CBS 892.96</strain>
    </source>
</reference>
<dbReference type="EMBL" id="MU866094">
    <property type="protein sequence ID" value="KAK4180809.1"/>
    <property type="molecule type" value="Genomic_DNA"/>
</dbReference>
<organism evidence="2 3">
    <name type="scientific">Triangularia setosa</name>
    <dbReference type="NCBI Taxonomy" id="2587417"/>
    <lineage>
        <taxon>Eukaryota</taxon>
        <taxon>Fungi</taxon>
        <taxon>Dikarya</taxon>
        <taxon>Ascomycota</taxon>
        <taxon>Pezizomycotina</taxon>
        <taxon>Sordariomycetes</taxon>
        <taxon>Sordariomycetidae</taxon>
        <taxon>Sordariales</taxon>
        <taxon>Podosporaceae</taxon>
        <taxon>Triangularia</taxon>
    </lineage>
</organism>
<evidence type="ECO:0000313" key="2">
    <source>
        <dbReference type="EMBL" id="KAK4180809.1"/>
    </source>
</evidence>
<keyword evidence="3" id="KW-1185">Reference proteome</keyword>